<evidence type="ECO:0000313" key="2">
    <source>
        <dbReference type="EMBL" id="KAH7300605.1"/>
    </source>
</evidence>
<proteinExistence type="predicted"/>
<dbReference type="EMBL" id="CM035429">
    <property type="protein sequence ID" value="KAH7300605.1"/>
    <property type="molecule type" value="Genomic_DNA"/>
</dbReference>
<keyword evidence="1" id="KW-0472">Membrane</keyword>
<gene>
    <name evidence="2" type="ORF">KP509_24G070900</name>
</gene>
<comment type="caution">
    <text evidence="2">The sequence shown here is derived from an EMBL/GenBank/DDBJ whole genome shotgun (WGS) entry which is preliminary data.</text>
</comment>
<keyword evidence="1" id="KW-0812">Transmembrane</keyword>
<keyword evidence="1" id="KW-1133">Transmembrane helix</keyword>
<name>A0A8T2RYG2_CERRI</name>
<accession>A0A8T2RYG2</accession>
<sequence length="88" mass="10194">MKFPVLRYTEFVLIFSSFLEVHMVLLGGGRVFHFIGVVMTIPFSCHALRQHLVNWEHSISWLVTATATCQRQQPNSTDIFQLSIEKKE</sequence>
<keyword evidence="3" id="KW-1185">Reference proteome</keyword>
<evidence type="ECO:0000313" key="3">
    <source>
        <dbReference type="Proteomes" id="UP000825935"/>
    </source>
</evidence>
<protein>
    <submittedName>
        <fullName evidence="2">Uncharacterized protein</fullName>
    </submittedName>
</protein>
<dbReference type="AlphaFoldDB" id="A0A8T2RYG2"/>
<feature type="transmembrane region" description="Helical" evidence="1">
    <location>
        <begin position="5"/>
        <end position="25"/>
    </location>
</feature>
<reference evidence="2" key="1">
    <citation type="submission" date="2021-08" db="EMBL/GenBank/DDBJ databases">
        <title>WGS assembly of Ceratopteris richardii.</title>
        <authorList>
            <person name="Marchant D.B."/>
            <person name="Chen G."/>
            <person name="Jenkins J."/>
            <person name="Shu S."/>
            <person name="Leebens-Mack J."/>
            <person name="Grimwood J."/>
            <person name="Schmutz J."/>
            <person name="Soltis P."/>
            <person name="Soltis D."/>
            <person name="Chen Z.-H."/>
        </authorList>
    </citation>
    <scope>NUCLEOTIDE SEQUENCE</scope>
    <source>
        <strain evidence="2">Whitten #5841</strain>
        <tissue evidence="2">Leaf</tissue>
    </source>
</reference>
<dbReference type="Proteomes" id="UP000825935">
    <property type="component" value="Chromosome 24"/>
</dbReference>
<evidence type="ECO:0000256" key="1">
    <source>
        <dbReference type="SAM" id="Phobius"/>
    </source>
</evidence>
<organism evidence="2 3">
    <name type="scientific">Ceratopteris richardii</name>
    <name type="common">Triangle waterfern</name>
    <dbReference type="NCBI Taxonomy" id="49495"/>
    <lineage>
        <taxon>Eukaryota</taxon>
        <taxon>Viridiplantae</taxon>
        <taxon>Streptophyta</taxon>
        <taxon>Embryophyta</taxon>
        <taxon>Tracheophyta</taxon>
        <taxon>Polypodiopsida</taxon>
        <taxon>Polypodiidae</taxon>
        <taxon>Polypodiales</taxon>
        <taxon>Pteridineae</taxon>
        <taxon>Pteridaceae</taxon>
        <taxon>Parkerioideae</taxon>
        <taxon>Ceratopteris</taxon>
    </lineage>
</organism>